<keyword evidence="2" id="KW-1185">Reference proteome</keyword>
<sequence length="164" mass="19364">MQGREEKEKIVNYGLIHIVDNDRDIKTIFNKKAYEAEFLTFYDIYSQSLTAYNLLYEMSSKPEEYAREVALKIMAHEMEKINEITKKSKREIKMMEDSAFTALFVIPAIARFQTRATDHLADFLVEEWRKNFPKNQIQRGDFEKINAGFKEKRGLLDLLRGRVV</sequence>
<proteinExistence type="predicted"/>
<evidence type="ECO:0000313" key="2">
    <source>
        <dbReference type="Proteomes" id="UP000295711"/>
    </source>
</evidence>
<name>A0A4R2L8S9_9FIRM</name>
<dbReference type="Proteomes" id="UP000295711">
    <property type="component" value="Unassembled WGS sequence"/>
</dbReference>
<comment type="caution">
    <text evidence="1">The sequence shown here is derived from an EMBL/GenBank/DDBJ whole genome shotgun (WGS) entry which is preliminary data.</text>
</comment>
<reference evidence="1 2" key="1">
    <citation type="submission" date="2019-03" db="EMBL/GenBank/DDBJ databases">
        <title>Genomic Encyclopedia of Type Strains, Phase IV (KMG-IV): sequencing the most valuable type-strain genomes for metagenomic binning, comparative biology and taxonomic classification.</title>
        <authorList>
            <person name="Goeker M."/>
        </authorList>
    </citation>
    <scope>NUCLEOTIDE SEQUENCE [LARGE SCALE GENOMIC DNA]</scope>
    <source>
        <strain evidence="1 2">DSM 28559</strain>
    </source>
</reference>
<accession>A0A4R2L8S9</accession>
<dbReference type="RefSeq" id="WP_132093953.1">
    <property type="nucleotide sequence ID" value="NZ_JANKAQ010000005.1"/>
</dbReference>
<dbReference type="EMBL" id="SLXA01000017">
    <property type="protein sequence ID" value="TCO82500.1"/>
    <property type="molecule type" value="Genomic_DNA"/>
</dbReference>
<organism evidence="1 2">
    <name type="scientific">Frisingicoccus caecimuris</name>
    <dbReference type="NCBI Taxonomy" id="1796636"/>
    <lineage>
        <taxon>Bacteria</taxon>
        <taxon>Bacillati</taxon>
        <taxon>Bacillota</taxon>
        <taxon>Clostridia</taxon>
        <taxon>Lachnospirales</taxon>
        <taxon>Lachnospiraceae</taxon>
        <taxon>Frisingicoccus</taxon>
    </lineage>
</organism>
<evidence type="ECO:0000313" key="1">
    <source>
        <dbReference type="EMBL" id="TCO82500.1"/>
    </source>
</evidence>
<protein>
    <submittedName>
        <fullName evidence="1">Uncharacterized protein</fullName>
    </submittedName>
</protein>
<gene>
    <name evidence="1" type="ORF">EV212_11730</name>
</gene>
<dbReference type="OrthoDB" id="583109at2"/>
<dbReference type="AlphaFoldDB" id="A0A4R2L8S9"/>